<evidence type="ECO:0000313" key="10">
    <source>
        <dbReference type="Proteomes" id="UP000246464"/>
    </source>
</evidence>
<dbReference type="PROSITE" id="PS50089">
    <property type="entry name" value="ZF_RING_2"/>
    <property type="match status" value="1"/>
</dbReference>
<name>A0A2U9BES3_SCOMX</name>
<keyword evidence="2 4" id="KW-0863">Zinc-finger</keyword>
<dbReference type="InterPro" id="IPR050143">
    <property type="entry name" value="TRIM/RBCC"/>
</dbReference>
<feature type="coiled-coil region" evidence="5">
    <location>
        <begin position="518"/>
        <end position="564"/>
    </location>
</feature>
<dbReference type="InterPro" id="IPR013083">
    <property type="entry name" value="Znf_RING/FYVE/PHD"/>
</dbReference>
<dbReference type="SMART" id="SM00589">
    <property type="entry name" value="PRY"/>
    <property type="match status" value="2"/>
</dbReference>
<dbReference type="SMART" id="SM00336">
    <property type="entry name" value="BBOX"/>
    <property type="match status" value="1"/>
</dbReference>
<dbReference type="AlphaFoldDB" id="A0A2U9BES3"/>
<feature type="domain" description="B30.2/SPRY" evidence="8">
    <location>
        <begin position="273"/>
        <end position="464"/>
    </location>
</feature>
<keyword evidence="10" id="KW-1185">Reference proteome</keyword>
<dbReference type="InterPro" id="IPR043136">
    <property type="entry name" value="B30.2/SPRY_sf"/>
</dbReference>
<dbReference type="InterPro" id="IPR027370">
    <property type="entry name" value="Znf-RING_euk"/>
</dbReference>
<dbReference type="InterPro" id="IPR001870">
    <property type="entry name" value="B30.2/SPRY"/>
</dbReference>
<evidence type="ECO:0000256" key="4">
    <source>
        <dbReference type="PROSITE-ProRule" id="PRU00024"/>
    </source>
</evidence>
<dbReference type="Pfam" id="PF00643">
    <property type="entry name" value="zf-B_box"/>
    <property type="match status" value="1"/>
</dbReference>
<feature type="domain" description="RING-type" evidence="6">
    <location>
        <begin position="11"/>
        <end position="51"/>
    </location>
</feature>
<feature type="domain" description="B box-type" evidence="7">
    <location>
        <begin position="83"/>
        <end position="124"/>
    </location>
</feature>
<dbReference type="InterPro" id="IPR001841">
    <property type="entry name" value="Znf_RING"/>
</dbReference>
<evidence type="ECO:0000313" key="9">
    <source>
        <dbReference type="EMBL" id="AWP02300.1"/>
    </source>
</evidence>
<dbReference type="Pfam" id="PF13445">
    <property type="entry name" value="zf-RING_UBOX"/>
    <property type="match status" value="1"/>
</dbReference>
<dbReference type="Pfam" id="PF00622">
    <property type="entry name" value="SPRY"/>
    <property type="match status" value="2"/>
</dbReference>
<evidence type="ECO:0000256" key="1">
    <source>
        <dbReference type="ARBA" id="ARBA00022723"/>
    </source>
</evidence>
<sequence>MSSRSDEDFSCPVCHDVFRDPVVLSCSHSFCKACLQQWWSEKRERLCPCCKRRSSKSDPPRNLALKNLCEARSQEGDRRCSAGSEDLCSLHAEKLRLFCLDHKETVCLVCRDSKRHKDHRFRPVDEAAQDQREELQKVLRPLRDKRSLFEQVKEDCDQTAKHIKVQAGQTERQMKEQFEKLHRFLREEEEARLGALREEEELKSRTMKEKTEALGREIAALSHAVRAAEEELRAEDVSFLLNYPAAEERLRRRPLPDDPQPLSGALIDVAKHLGNLTFNIWNAMREVVSYAPVILDPNTADPELVVSGDLSRVRSAERRQLPKNPERNKFSCSVLGSQGFSSGTHSWDVDTGDNEDWEVGVLGEHIRTDARPPSGLWRILFSEGKLTAFSTSGSEQDLSPRKKPRRIRVHLDFDGGKLTFHDLDADTLVHTFKHTFTDTLFPYMYTESRLWLRILPVKVGVKDQREELQKVLRPLRDKRSLFEQVKEDCDQTAKHIKVQAGQTERQMKEQFEKLHRFLREEEEARLGALREEEELKSRTMKEKTEALGREIAALSHAVRAAEEEMRAEDVSFLLNYPAAEERLRQRPLPDDPQPLSGALIDVAKHLGNLTYNIWNKMKEVVSYAPVILDPNTADPELVVSGDLSRVRSAERRQLPKNPERNKFSCSVLGSQGFSSGTHSWDVDTGDNEDWEVGVLGEHIRTDARPPSGLWRILFSEGKLTAFSTSGSEQDLSPRKKPRRIRVHLDFDGGKLTFHDLDADTLVHTFKHTFTDTLFPYMYTESRLWLRILPVKVGVKVRRNP</sequence>
<dbReference type="Gene3D" id="2.60.120.920">
    <property type="match status" value="2"/>
</dbReference>
<evidence type="ECO:0000259" key="6">
    <source>
        <dbReference type="PROSITE" id="PS50089"/>
    </source>
</evidence>
<dbReference type="PRINTS" id="PR01407">
    <property type="entry name" value="BUTYPHLNCDUF"/>
</dbReference>
<dbReference type="InterPro" id="IPR003877">
    <property type="entry name" value="SPRY_dom"/>
</dbReference>
<dbReference type="PROSITE" id="PS50188">
    <property type="entry name" value="B302_SPRY"/>
    <property type="match status" value="2"/>
</dbReference>
<feature type="coiled-coil region" evidence="5">
    <location>
        <begin position="185"/>
        <end position="231"/>
    </location>
</feature>
<evidence type="ECO:0000256" key="2">
    <source>
        <dbReference type="ARBA" id="ARBA00022771"/>
    </source>
</evidence>
<dbReference type="SUPFAM" id="SSF57845">
    <property type="entry name" value="B-box zinc-binding domain"/>
    <property type="match status" value="1"/>
</dbReference>
<reference evidence="9 10" key="1">
    <citation type="submission" date="2017-12" db="EMBL/GenBank/DDBJ databases">
        <title>Integrating genomic resources of turbot (Scophthalmus maximus) in depth evaluation of genetic and physical mapping variation across individuals.</title>
        <authorList>
            <person name="Martinez P."/>
        </authorList>
    </citation>
    <scope>NUCLEOTIDE SEQUENCE [LARGE SCALE GENOMIC DNA]</scope>
</reference>
<proteinExistence type="predicted"/>
<evidence type="ECO:0000256" key="5">
    <source>
        <dbReference type="SAM" id="Coils"/>
    </source>
</evidence>
<gene>
    <name evidence="9" type="ORF">SMAX5B_002776</name>
</gene>
<dbReference type="InterPro" id="IPR003879">
    <property type="entry name" value="Butyrophylin_SPRY"/>
</dbReference>
<keyword evidence="3" id="KW-0862">Zinc</keyword>
<feature type="domain" description="B30.2/SPRY" evidence="8">
    <location>
        <begin position="606"/>
        <end position="797"/>
    </location>
</feature>
<dbReference type="InterPro" id="IPR006574">
    <property type="entry name" value="PRY"/>
</dbReference>
<evidence type="ECO:0000259" key="7">
    <source>
        <dbReference type="PROSITE" id="PS50119"/>
    </source>
</evidence>
<evidence type="ECO:0000256" key="3">
    <source>
        <dbReference type="ARBA" id="ARBA00022833"/>
    </source>
</evidence>
<dbReference type="SMART" id="SM00449">
    <property type="entry name" value="SPRY"/>
    <property type="match status" value="2"/>
</dbReference>
<dbReference type="Gene3D" id="3.30.160.60">
    <property type="entry name" value="Classic Zinc Finger"/>
    <property type="match status" value="1"/>
</dbReference>
<organism evidence="9 10">
    <name type="scientific">Scophthalmus maximus</name>
    <name type="common">Turbot</name>
    <name type="synonym">Psetta maxima</name>
    <dbReference type="NCBI Taxonomy" id="52904"/>
    <lineage>
        <taxon>Eukaryota</taxon>
        <taxon>Metazoa</taxon>
        <taxon>Chordata</taxon>
        <taxon>Craniata</taxon>
        <taxon>Vertebrata</taxon>
        <taxon>Euteleostomi</taxon>
        <taxon>Actinopterygii</taxon>
        <taxon>Neopterygii</taxon>
        <taxon>Teleostei</taxon>
        <taxon>Neoteleostei</taxon>
        <taxon>Acanthomorphata</taxon>
        <taxon>Carangaria</taxon>
        <taxon>Pleuronectiformes</taxon>
        <taxon>Pleuronectoidei</taxon>
        <taxon>Scophthalmidae</taxon>
        <taxon>Scophthalmus</taxon>
    </lineage>
</organism>
<dbReference type="Pfam" id="PF13765">
    <property type="entry name" value="PRY"/>
    <property type="match status" value="2"/>
</dbReference>
<dbReference type="InterPro" id="IPR000315">
    <property type="entry name" value="Znf_B-box"/>
</dbReference>
<dbReference type="PROSITE" id="PS00518">
    <property type="entry name" value="ZF_RING_1"/>
    <property type="match status" value="1"/>
</dbReference>
<dbReference type="Proteomes" id="UP000246464">
    <property type="component" value="Chromosome 6"/>
</dbReference>
<dbReference type="EMBL" id="CP026248">
    <property type="protein sequence ID" value="AWP02300.1"/>
    <property type="molecule type" value="Genomic_DNA"/>
</dbReference>
<dbReference type="STRING" id="52904.ENSSMAP00000006094"/>
<dbReference type="GO" id="GO:0008270">
    <property type="term" value="F:zinc ion binding"/>
    <property type="evidence" value="ECO:0007669"/>
    <property type="project" value="UniProtKB-KW"/>
</dbReference>
<dbReference type="PANTHER" id="PTHR24103">
    <property type="entry name" value="E3 UBIQUITIN-PROTEIN LIGASE TRIM"/>
    <property type="match status" value="1"/>
</dbReference>
<keyword evidence="1" id="KW-0479">Metal-binding</keyword>
<protein>
    <submittedName>
        <fullName evidence="9">Putative zinc-binding protein A33-like</fullName>
    </submittedName>
</protein>
<dbReference type="InterPro" id="IPR013320">
    <property type="entry name" value="ConA-like_dom_sf"/>
</dbReference>
<dbReference type="InterPro" id="IPR017907">
    <property type="entry name" value="Znf_RING_CS"/>
</dbReference>
<accession>A0A2U9BES3</accession>
<dbReference type="SMART" id="SM00184">
    <property type="entry name" value="RING"/>
    <property type="match status" value="1"/>
</dbReference>
<dbReference type="SUPFAM" id="SSF57850">
    <property type="entry name" value="RING/U-box"/>
    <property type="match status" value="1"/>
</dbReference>
<evidence type="ECO:0000259" key="8">
    <source>
        <dbReference type="PROSITE" id="PS50188"/>
    </source>
</evidence>
<dbReference type="Gene3D" id="3.30.40.10">
    <property type="entry name" value="Zinc/RING finger domain, C3HC4 (zinc finger)"/>
    <property type="match status" value="1"/>
</dbReference>
<dbReference type="SUPFAM" id="SSF49899">
    <property type="entry name" value="Concanavalin A-like lectins/glucanases"/>
    <property type="match status" value="2"/>
</dbReference>
<dbReference type="PROSITE" id="PS50119">
    <property type="entry name" value="ZF_BBOX"/>
    <property type="match status" value="1"/>
</dbReference>
<keyword evidence="5" id="KW-0175">Coiled coil</keyword>